<dbReference type="InterPro" id="IPR001357">
    <property type="entry name" value="BRCT_dom"/>
</dbReference>
<feature type="binding site" evidence="15">
    <location>
        <position position="173"/>
    </location>
    <ligand>
        <name>NAD(+)</name>
        <dbReference type="ChEBI" id="CHEBI:57540"/>
    </ligand>
</feature>
<comment type="similarity">
    <text evidence="14 15">Belongs to the NAD-dependent DNA ligase family. LigA subfamily.</text>
</comment>
<dbReference type="Gene3D" id="6.20.10.30">
    <property type="match status" value="1"/>
</dbReference>
<comment type="function">
    <text evidence="1 15">DNA ligase that catalyzes the formation of phosphodiester linkages between 5'-phosphoryl and 3'-hydroxyl groups in double-stranded DNA using NAD as a coenzyme and as the energy source for the reaction. It is essential for DNA replication and repair of damaged DNA.</text>
</comment>
<evidence type="ECO:0000256" key="12">
    <source>
        <dbReference type="ARBA" id="ARBA00023211"/>
    </source>
</evidence>
<dbReference type="GO" id="GO:0046872">
    <property type="term" value="F:metal ion binding"/>
    <property type="evidence" value="ECO:0007669"/>
    <property type="project" value="UniProtKB-KW"/>
</dbReference>
<feature type="binding site" evidence="15">
    <location>
        <position position="410"/>
    </location>
    <ligand>
        <name>Zn(2+)</name>
        <dbReference type="ChEBI" id="CHEBI:29105"/>
    </ligand>
</feature>
<dbReference type="Pfam" id="PF12826">
    <property type="entry name" value="HHH_2"/>
    <property type="match status" value="1"/>
</dbReference>
<dbReference type="Pfam" id="PF01653">
    <property type="entry name" value="DNA_ligase_aden"/>
    <property type="match status" value="1"/>
</dbReference>
<feature type="binding site" evidence="15">
    <location>
        <position position="430"/>
    </location>
    <ligand>
        <name>Zn(2+)</name>
        <dbReference type="ChEBI" id="CHEBI:29105"/>
    </ligand>
</feature>
<evidence type="ECO:0000256" key="5">
    <source>
        <dbReference type="ARBA" id="ARBA00022705"/>
    </source>
</evidence>
<dbReference type="PIRSF" id="PIRSF001604">
    <property type="entry name" value="LigA"/>
    <property type="match status" value="1"/>
</dbReference>
<dbReference type="NCBIfam" id="NF005932">
    <property type="entry name" value="PRK07956.1"/>
    <property type="match status" value="1"/>
</dbReference>
<dbReference type="InterPro" id="IPR033136">
    <property type="entry name" value="DNA_ligase_CS"/>
</dbReference>
<dbReference type="InterPro" id="IPR013840">
    <property type="entry name" value="DNAligase_N"/>
</dbReference>
<dbReference type="Gene3D" id="1.10.150.20">
    <property type="entry name" value="5' to 3' exonuclease, C-terminal subdomain"/>
    <property type="match status" value="2"/>
</dbReference>
<dbReference type="SUPFAM" id="SSF52113">
    <property type="entry name" value="BRCT domain"/>
    <property type="match status" value="1"/>
</dbReference>
<dbReference type="NCBIfam" id="TIGR00575">
    <property type="entry name" value="dnlj"/>
    <property type="match status" value="1"/>
</dbReference>
<organism evidence="18 19">
    <name type="scientific">Atopococcus tabaci</name>
    <dbReference type="NCBI Taxonomy" id="269774"/>
    <lineage>
        <taxon>Bacteria</taxon>
        <taxon>Bacillati</taxon>
        <taxon>Bacillota</taxon>
        <taxon>Bacilli</taxon>
        <taxon>Lactobacillales</taxon>
        <taxon>Carnobacteriaceae</taxon>
        <taxon>Atopococcus</taxon>
    </lineage>
</organism>
<dbReference type="CDD" id="cd17748">
    <property type="entry name" value="BRCT_DNA_ligase_like"/>
    <property type="match status" value="1"/>
</dbReference>
<feature type="binding site" evidence="15">
    <location>
        <position position="289"/>
    </location>
    <ligand>
        <name>NAD(+)</name>
        <dbReference type="ChEBI" id="CHEBI:57540"/>
    </ligand>
</feature>
<dbReference type="EC" id="6.5.1.2" evidence="2 15"/>
<evidence type="ECO:0000256" key="8">
    <source>
        <dbReference type="ARBA" id="ARBA00022833"/>
    </source>
</evidence>
<keyword evidence="5 15" id="KW-0235">DNA replication</keyword>
<comment type="catalytic activity">
    <reaction evidence="13 15 16">
        <text>NAD(+) + (deoxyribonucleotide)n-3'-hydroxyl + 5'-phospho-(deoxyribonucleotide)m = (deoxyribonucleotide)n+m + AMP + beta-nicotinamide D-nucleotide.</text>
        <dbReference type="EC" id="6.5.1.2"/>
    </reaction>
</comment>
<dbReference type="AlphaFoldDB" id="A0AA43UC40"/>
<dbReference type="Pfam" id="PF03119">
    <property type="entry name" value="DNA_ligase_ZBD"/>
    <property type="match status" value="1"/>
</dbReference>
<dbReference type="Gene3D" id="3.30.470.30">
    <property type="entry name" value="DNA ligase/mRNA capping enzyme"/>
    <property type="match status" value="1"/>
</dbReference>
<dbReference type="FunFam" id="1.10.150.20:FF:000006">
    <property type="entry name" value="DNA ligase"/>
    <property type="match status" value="1"/>
</dbReference>
<dbReference type="Gene3D" id="1.10.287.610">
    <property type="entry name" value="Helix hairpin bin"/>
    <property type="match status" value="1"/>
</dbReference>
<feature type="domain" description="BRCT" evidence="17">
    <location>
        <begin position="593"/>
        <end position="673"/>
    </location>
</feature>
<dbReference type="InterPro" id="IPR013839">
    <property type="entry name" value="DNAligase_adenylation"/>
</dbReference>
<dbReference type="InterPro" id="IPR012340">
    <property type="entry name" value="NA-bd_OB-fold"/>
</dbReference>
<accession>A0AA43UC40</accession>
<evidence type="ECO:0000256" key="10">
    <source>
        <dbReference type="ARBA" id="ARBA00023027"/>
    </source>
</evidence>
<evidence type="ECO:0000259" key="17">
    <source>
        <dbReference type="PROSITE" id="PS50172"/>
    </source>
</evidence>
<evidence type="ECO:0000256" key="3">
    <source>
        <dbReference type="ARBA" id="ARBA00013308"/>
    </source>
</evidence>
<dbReference type="GO" id="GO:0003911">
    <property type="term" value="F:DNA ligase (NAD+) activity"/>
    <property type="evidence" value="ECO:0007669"/>
    <property type="project" value="UniProtKB-UniRule"/>
</dbReference>
<dbReference type="InterPro" id="IPR004150">
    <property type="entry name" value="NAD_DNA_ligase_OB"/>
</dbReference>
<feature type="binding site" evidence="15">
    <location>
        <position position="313"/>
    </location>
    <ligand>
        <name>NAD(+)</name>
        <dbReference type="ChEBI" id="CHEBI:57540"/>
    </ligand>
</feature>
<dbReference type="SUPFAM" id="SSF50249">
    <property type="entry name" value="Nucleic acid-binding proteins"/>
    <property type="match status" value="1"/>
</dbReference>
<dbReference type="SUPFAM" id="SSF47781">
    <property type="entry name" value="RuvA domain 2-like"/>
    <property type="match status" value="1"/>
</dbReference>
<keyword evidence="12 15" id="KW-0464">Manganese</keyword>
<protein>
    <recommendedName>
        <fullName evidence="3 15">DNA ligase</fullName>
        <ecNumber evidence="2 15">6.5.1.2</ecNumber>
    </recommendedName>
    <alternativeName>
        <fullName evidence="15">Polydeoxyribonucleotide synthase [NAD(+)]</fullName>
    </alternativeName>
</protein>
<dbReference type="Gene3D" id="3.40.50.10190">
    <property type="entry name" value="BRCT domain"/>
    <property type="match status" value="1"/>
</dbReference>
<dbReference type="SMART" id="SM00278">
    <property type="entry name" value="HhH1"/>
    <property type="match status" value="3"/>
</dbReference>
<dbReference type="FunFam" id="3.30.470.30:FF:000001">
    <property type="entry name" value="DNA ligase"/>
    <property type="match status" value="1"/>
</dbReference>
<evidence type="ECO:0000256" key="16">
    <source>
        <dbReference type="RuleBase" id="RU000618"/>
    </source>
</evidence>
<evidence type="ECO:0000256" key="14">
    <source>
        <dbReference type="ARBA" id="ARBA00060881"/>
    </source>
</evidence>
<dbReference type="Pfam" id="PF14520">
    <property type="entry name" value="HHH_5"/>
    <property type="match status" value="1"/>
</dbReference>
<dbReference type="InterPro" id="IPR003583">
    <property type="entry name" value="Hlx-hairpin-Hlx_DNA-bd_motif"/>
</dbReference>
<evidence type="ECO:0000256" key="15">
    <source>
        <dbReference type="HAMAP-Rule" id="MF_01588"/>
    </source>
</evidence>
<feature type="binding site" evidence="15">
    <location>
        <position position="407"/>
    </location>
    <ligand>
        <name>Zn(2+)</name>
        <dbReference type="ChEBI" id="CHEBI:29105"/>
    </ligand>
</feature>
<evidence type="ECO:0000313" key="18">
    <source>
        <dbReference type="EMBL" id="MDO5457241.1"/>
    </source>
</evidence>
<keyword evidence="8 15" id="KW-0862">Zinc</keyword>
<dbReference type="PANTHER" id="PTHR23389">
    <property type="entry name" value="CHROMOSOME TRANSMISSION FIDELITY FACTOR 18"/>
    <property type="match status" value="1"/>
</dbReference>
<keyword evidence="9 15" id="KW-0460">Magnesium</keyword>
<dbReference type="InterPro" id="IPR018239">
    <property type="entry name" value="DNA_ligase_AS"/>
</dbReference>
<dbReference type="SMART" id="SM00532">
    <property type="entry name" value="LIGANc"/>
    <property type="match status" value="1"/>
</dbReference>
<dbReference type="FunFam" id="1.10.150.20:FF:000007">
    <property type="entry name" value="DNA ligase"/>
    <property type="match status" value="1"/>
</dbReference>
<keyword evidence="10 15" id="KW-0520">NAD</keyword>
<feature type="binding site" evidence="15">
    <location>
        <position position="139"/>
    </location>
    <ligand>
        <name>NAD(+)</name>
        <dbReference type="ChEBI" id="CHEBI:57540"/>
    </ligand>
</feature>
<dbReference type="Proteomes" id="UP001171751">
    <property type="component" value="Unassembled WGS sequence"/>
</dbReference>
<dbReference type="SUPFAM" id="SSF56091">
    <property type="entry name" value="DNA ligase/mRNA capping enzyme, catalytic domain"/>
    <property type="match status" value="1"/>
</dbReference>
<dbReference type="FunFam" id="2.40.50.140:FF:000012">
    <property type="entry name" value="DNA ligase"/>
    <property type="match status" value="1"/>
</dbReference>
<dbReference type="InterPro" id="IPR041663">
    <property type="entry name" value="DisA/LigA_HHH"/>
</dbReference>
<evidence type="ECO:0000256" key="13">
    <source>
        <dbReference type="ARBA" id="ARBA00034005"/>
    </source>
</evidence>
<dbReference type="Gene3D" id="2.40.50.140">
    <property type="entry name" value="Nucleic acid-binding proteins"/>
    <property type="match status" value="1"/>
</dbReference>
<evidence type="ECO:0000256" key="1">
    <source>
        <dbReference type="ARBA" id="ARBA00004067"/>
    </source>
</evidence>
<dbReference type="InterPro" id="IPR010994">
    <property type="entry name" value="RuvA_2-like"/>
</dbReference>
<evidence type="ECO:0000313" key="19">
    <source>
        <dbReference type="Proteomes" id="UP001171751"/>
    </source>
</evidence>
<dbReference type="SMART" id="SM00292">
    <property type="entry name" value="BRCT"/>
    <property type="match status" value="1"/>
</dbReference>
<evidence type="ECO:0000256" key="7">
    <source>
        <dbReference type="ARBA" id="ARBA00022763"/>
    </source>
</evidence>
<reference evidence="18" key="1">
    <citation type="submission" date="2023-07" db="EMBL/GenBank/DDBJ databases">
        <title>Between Cages and Wild: Unraveling the Impact of Captivity on Animal Microbiomes and Antimicrobial Resistance.</title>
        <authorList>
            <person name="Schmartz G.P."/>
            <person name="Rehner J."/>
            <person name="Schuff M.J."/>
            <person name="Becker S.L."/>
            <person name="Kravczyk M."/>
            <person name="Gurevich A."/>
            <person name="Francke R."/>
            <person name="Mueller R."/>
            <person name="Keller V."/>
            <person name="Keller A."/>
        </authorList>
    </citation>
    <scope>NUCLEOTIDE SEQUENCE</scope>
    <source>
        <strain evidence="18">S39M_St_73</strain>
    </source>
</reference>
<comment type="cofactor">
    <cofactor evidence="15">
        <name>Mg(2+)</name>
        <dbReference type="ChEBI" id="CHEBI:18420"/>
    </cofactor>
    <cofactor evidence="15">
        <name>Mn(2+)</name>
        <dbReference type="ChEBI" id="CHEBI:29035"/>
    </cofactor>
</comment>
<proteinExistence type="inferred from homology"/>
<dbReference type="GO" id="GO:0006281">
    <property type="term" value="P:DNA repair"/>
    <property type="evidence" value="ECO:0007669"/>
    <property type="project" value="UniProtKB-KW"/>
</dbReference>
<dbReference type="InterPro" id="IPR001679">
    <property type="entry name" value="DNA_ligase"/>
</dbReference>
<dbReference type="GO" id="GO:0003677">
    <property type="term" value="F:DNA binding"/>
    <property type="evidence" value="ECO:0007669"/>
    <property type="project" value="InterPro"/>
</dbReference>
<dbReference type="EMBL" id="JAUNQW010000007">
    <property type="protein sequence ID" value="MDO5457241.1"/>
    <property type="molecule type" value="Genomic_DNA"/>
</dbReference>
<dbReference type="GO" id="GO:0005829">
    <property type="term" value="C:cytosol"/>
    <property type="evidence" value="ECO:0007669"/>
    <property type="project" value="TreeGrafter"/>
</dbReference>
<dbReference type="Pfam" id="PF00533">
    <property type="entry name" value="BRCT"/>
    <property type="match status" value="1"/>
</dbReference>
<evidence type="ECO:0000256" key="2">
    <source>
        <dbReference type="ARBA" id="ARBA00012722"/>
    </source>
</evidence>
<evidence type="ECO:0000256" key="6">
    <source>
        <dbReference type="ARBA" id="ARBA00022723"/>
    </source>
</evidence>
<evidence type="ECO:0000256" key="9">
    <source>
        <dbReference type="ARBA" id="ARBA00022842"/>
    </source>
</evidence>
<feature type="binding site" evidence="15">
    <location>
        <position position="116"/>
    </location>
    <ligand>
        <name>NAD(+)</name>
        <dbReference type="ChEBI" id="CHEBI:57540"/>
    </ligand>
</feature>
<dbReference type="PANTHER" id="PTHR23389:SF9">
    <property type="entry name" value="DNA LIGASE"/>
    <property type="match status" value="1"/>
</dbReference>
<dbReference type="PROSITE" id="PS01055">
    <property type="entry name" value="DNA_LIGASE_N1"/>
    <property type="match status" value="1"/>
</dbReference>
<dbReference type="HAMAP" id="MF_01588">
    <property type="entry name" value="DNA_ligase_A"/>
    <property type="match status" value="1"/>
</dbReference>
<dbReference type="PROSITE" id="PS01056">
    <property type="entry name" value="DNA_LIGASE_N2"/>
    <property type="match status" value="1"/>
</dbReference>
<comment type="caution">
    <text evidence="18">The sequence shown here is derived from an EMBL/GenBank/DDBJ whole genome shotgun (WGS) entry which is preliminary data.</text>
</comment>
<keyword evidence="4 15" id="KW-0436">Ligase</keyword>
<keyword evidence="19" id="KW-1185">Reference proteome</keyword>
<feature type="binding site" evidence="15">
    <location>
        <begin position="86"/>
        <end position="87"/>
    </location>
    <ligand>
        <name>NAD(+)</name>
        <dbReference type="ChEBI" id="CHEBI:57540"/>
    </ligand>
</feature>
<keyword evidence="11 15" id="KW-0234">DNA repair</keyword>
<dbReference type="InterPro" id="IPR036420">
    <property type="entry name" value="BRCT_dom_sf"/>
</dbReference>
<sequence>MKDITFNEARHRVDELQELLWQYSHEYYVLDQPSVTDEEYDQLYYELVTLEEAFPELIHLDSPTQAVGGQLLEGFEKVAHSTPMMSLDDAFDIEELSAFDRRLQRLTASAYTYTAELKIDGLAINLRYEEGELVEAATRGDGTVGENVTENIKRIRMIPKKLTQAIDIEVRGEIYMPKRSFLELNQARELEGLEIFANPRNAAAGTIRNLDPSVTQRRKLSGFFYTIVQAEQYGVSSQDEALDLIEKLGLPVNQEHTQLQDIQDIVDYIEKYQEGRQALPYDIDGIVVKVNEFSIQNQAGFTARSPRWAVAYKFPAEEAETTVLSIDWTVGRTGVVTPTAVMEPILLDGSTVQRATLHNVDMIQKKDVRLGDRVLIRKAGDIIPEVIRVIFDKRGDESQPYSIPGQCPVCASDLVHLEEEVALRCVNPQCPAQVVEKMIHFVSRNAMNIDGVGEKVIRQLYDEGLIQDVSDLYTLKKEDLIQLERFGEKSASNTVEAIDASRSNSLERLIFGLGIRHVGSKASLLLARSFQSMDKLMQADFEAILQIEGIGEIIADSIQNFFQLEETQELIDKLKTLQINMDYLDAGVDIEESVTRQLEEKTIVLTGKLEVMKREELSELIQQAGGKVTGSVSKNTDLLIAGENAGSKLSKAKELGTEIWTEADLLHLLGSDQ</sequence>
<name>A0AA43UC40_9LACT</name>
<evidence type="ECO:0000256" key="11">
    <source>
        <dbReference type="ARBA" id="ARBA00023204"/>
    </source>
</evidence>
<feature type="binding site" evidence="15">
    <location>
        <begin position="37"/>
        <end position="41"/>
    </location>
    <ligand>
        <name>NAD(+)</name>
        <dbReference type="ChEBI" id="CHEBI:57540"/>
    </ligand>
</feature>
<feature type="binding site" evidence="15">
    <location>
        <position position="425"/>
    </location>
    <ligand>
        <name>Zn(2+)</name>
        <dbReference type="ChEBI" id="CHEBI:29105"/>
    </ligand>
</feature>
<dbReference type="InterPro" id="IPR004149">
    <property type="entry name" value="Znf_DNAligase_C4"/>
</dbReference>
<keyword evidence="7 15" id="KW-0227">DNA damage</keyword>
<evidence type="ECO:0000256" key="4">
    <source>
        <dbReference type="ARBA" id="ARBA00022598"/>
    </source>
</evidence>
<feature type="active site" description="N6-AMP-lysine intermediate" evidence="15">
    <location>
        <position position="118"/>
    </location>
</feature>
<keyword evidence="6 15" id="KW-0479">Metal-binding</keyword>
<dbReference type="GO" id="GO:0006260">
    <property type="term" value="P:DNA replication"/>
    <property type="evidence" value="ECO:0007669"/>
    <property type="project" value="UniProtKB-KW"/>
</dbReference>
<dbReference type="PROSITE" id="PS50172">
    <property type="entry name" value="BRCT"/>
    <property type="match status" value="1"/>
</dbReference>
<dbReference type="Pfam" id="PF03120">
    <property type="entry name" value="OB_DNA_ligase"/>
    <property type="match status" value="1"/>
</dbReference>
<dbReference type="CDD" id="cd00114">
    <property type="entry name" value="LIGANc"/>
    <property type="match status" value="1"/>
</dbReference>
<gene>
    <name evidence="15 18" type="primary">ligA</name>
    <name evidence="18" type="ORF">Q4F26_02765</name>
</gene>